<proteinExistence type="predicted"/>
<sequence length="147" mass="16163">MMKRKFSTIIVIAISGLMLFGCAQSKGDIAAQPDQNGNPAGIVLAGADQQKNITIEDVKAIELYDLDGKLVKDDFKKDEIVKAFNDSMIDDTSFIEMIAGYRMVITLKDDGKITITSYGDETRVVAMVRDTTYHLISPELAKILLGK</sequence>
<evidence type="ECO:0008006" key="4">
    <source>
        <dbReference type="Google" id="ProtNLM"/>
    </source>
</evidence>
<evidence type="ECO:0000256" key="1">
    <source>
        <dbReference type="SAM" id="SignalP"/>
    </source>
</evidence>
<dbReference type="EMBL" id="JACHEN010000006">
    <property type="protein sequence ID" value="MBB6215202.1"/>
    <property type="molecule type" value="Genomic_DNA"/>
</dbReference>
<evidence type="ECO:0000313" key="2">
    <source>
        <dbReference type="EMBL" id="MBB6215202.1"/>
    </source>
</evidence>
<feature type="signal peptide" evidence="1">
    <location>
        <begin position="1"/>
        <end position="23"/>
    </location>
</feature>
<protein>
    <recommendedName>
        <fullName evidence="4">Lipoprotein</fullName>
    </recommendedName>
</protein>
<keyword evidence="3" id="KW-1185">Reference proteome</keyword>
<organism evidence="2 3">
    <name type="scientific">Anaerosolibacter carboniphilus</name>
    <dbReference type="NCBI Taxonomy" id="1417629"/>
    <lineage>
        <taxon>Bacteria</taxon>
        <taxon>Bacillati</taxon>
        <taxon>Bacillota</taxon>
        <taxon>Clostridia</taxon>
        <taxon>Peptostreptococcales</taxon>
        <taxon>Thermotaleaceae</taxon>
        <taxon>Anaerosolibacter</taxon>
    </lineage>
</organism>
<evidence type="ECO:0000313" key="3">
    <source>
        <dbReference type="Proteomes" id="UP000579281"/>
    </source>
</evidence>
<name>A0A841KWA6_9FIRM</name>
<accession>A0A841KWA6</accession>
<dbReference type="PROSITE" id="PS51257">
    <property type="entry name" value="PROKAR_LIPOPROTEIN"/>
    <property type="match status" value="1"/>
</dbReference>
<comment type="caution">
    <text evidence="2">The sequence shown here is derived from an EMBL/GenBank/DDBJ whole genome shotgun (WGS) entry which is preliminary data.</text>
</comment>
<dbReference type="Proteomes" id="UP000579281">
    <property type="component" value="Unassembled WGS sequence"/>
</dbReference>
<feature type="chain" id="PRO_5039511482" description="Lipoprotein" evidence="1">
    <location>
        <begin position="24"/>
        <end position="147"/>
    </location>
</feature>
<keyword evidence="1" id="KW-0732">Signal</keyword>
<reference evidence="2 3" key="1">
    <citation type="submission" date="2020-08" db="EMBL/GenBank/DDBJ databases">
        <title>Genomic Encyclopedia of Type Strains, Phase IV (KMG-IV): sequencing the most valuable type-strain genomes for metagenomic binning, comparative biology and taxonomic classification.</title>
        <authorList>
            <person name="Goeker M."/>
        </authorList>
    </citation>
    <scope>NUCLEOTIDE SEQUENCE [LARGE SCALE GENOMIC DNA]</scope>
    <source>
        <strain evidence="2 3">DSM 103526</strain>
    </source>
</reference>
<gene>
    <name evidence="2" type="ORF">HNQ80_001291</name>
</gene>
<dbReference type="AlphaFoldDB" id="A0A841KWA6"/>